<feature type="transmembrane region" description="Helical" evidence="6">
    <location>
        <begin position="122"/>
        <end position="148"/>
    </location>
</feature>
<feature type="transmembrane region" description="Helical" evidence="6">
    <location>
        <begin position="425"/>
        <end position="448"/>
    </location>
</feature>
<feature type="transmembrane region" description="Helical" evidence="6">
    <location>
        <begin position="260"/>
        <end position="282"/>
    </location>
</feature>
<evidence type="ECO:0000256" key="6">
    <source>
        <dbReference type="RuleBase" id="RU004914"/>
    </source>
</evidence>
<evidence type="ECO:0000256" key="3">
    <source>
        <dbReference type="ARBA" id="ARBA00022692"/>
    </source>
</evidence>
<dbReference type="NCBIfam" id="TIGR00797">
    <property type="entry name" value="matE"/>
    <property type="match status" value="1"/>
</dbReference>
<accession>A0A8B8L4G2</accession>
<reference evidence="7" key="1">
    <citation type="journal article" date="2019" name="Toxins">
        <title>Detection of Abrin-Like and Prepropulchellin-Like Toxin Genes and Transcripts Using Whole Genome Sequencing and Full-Length Transcript Sequencing of Abrus precatorius.</title>
        <authorList>
            <person name="Hovde B.T."/>
            <person name="Daligault H.E."/>
            <person name="Hanschen E.R."/>
            <person name="Kunde Y.A."/>
            <person name="Johnson M.B."/>
            <person name="Starkenburg S.R."/>
            <person name="Johnson S.L."/>
        </authorList>
    </citation>
    <scope>NUCLEOTIDE SEQUENCE [LARGE SCALE GENOMIC DNA]</scope>
</reference>
<dbReference type="KEGG" id="aprc:113861605"/>
<dbReference type="AlphaFoldDB" id="A0A8B8L4G2"/>
<keyword evidence="5 6" id="KW-0472">Membrane</keyword>
<evidence type="ECO:0000313" key="8">
    <source>
        <dbReference type="RefSeq" id="XP_027350338.1"/>
    </source>
</evidence>
<evidence type="ECO:0000256" key="2">
    <source>
        <dbReference type="ARBA" id="ARBA00010199"/>
    </source>
</evidence>
<feature type="transmembrane region" description="Helical" evidence="6">
    <location>
        <begin position="384"/>
        <end position="405"/>
    </location>
</feature>
<feature type="transmembrane region" description="Helical" evidence="6">
    <location>
        <begin position="231"/>
        <end position="254"/>
    </location>
</feature>
<feature type="transmembrane region" description="Helical" evidence="6">
    <location>
        <begin position="89"/>
        <end position="110"/>
    </location>
</feature>
<feature type="transmembrane region" description="Helical" evidence="6">
    <location>
        <begin position="343"/>
        <end position="363"/>
    </location>
</feature>
<name>A0A8B8L4G2_ABRPR</name>
<dbReference type="InterPro" id="IPR002528">
    <property type="entry name" value="MATE_fam"/>
</dbReference>
<feature type="transmembrane region" description="Helical" evidence="6">
    <location>
        <begin position="487"/>
        <end position="510"/>
    </location>
</feature>
<organism evidence="7 8">
    <name type="scientific">Abrus precatorius</name>
    <name type="common">Indian licorice</name>
    <name type="synonym">Glycine abrus</name>
    <dbReference type="NCBI Taxonomy" id="3816"/>
    <lineage>
        <taxon>Eukaryota</taxon>
        <taxon>Viridiplantae</taxon>
        <taxon>Streptophyta</taxon>
        <taxon>Embryophyta</taxon>
        <taxon>Tracheophyta</taxon>
        <taxon>Spermatophyta</taxon>
        <taxon>Magnoliopsida</taxon>
        <taxon>eudicotyledons</taxon>
        <taxon>Gunneridae</taxon>
        <taxon>Pentapetalae</taxon>
        <taxon>rosids</taxon>
        <taxon>fabids</taxon>
        <taxon>Fabales</taxon>
        <taxon>Fabaceae</taxon>
        <taxon>Papilionoideae</taxon>
        <taxon>50 kb inversion clade</taxon>
        <taxon>NPAAA clade</taxon>
        <taxon>indigoferoid/millettioid clade</taxon>
        <taxon>Abreae</taxon>
        <taxon>Abrus</taxon>
    </lineage>
</organism>
<dbReference type="RefSeq" id="XP_027350338.1">
    <property type="nucleotide sequence ID" value="XM_027494537.1"/>
</dbReference>
<dbReference type="GO" id="GO:0042910">
    <property type="term" value="F:xenobiotic transmembrane transporter activity"/>
    <property type="evidence" value="ECO:0007669"/>
    <property type="project" value="InterPro"/>
</dbReference>
<feature type="transmembrane region" description="Helical" evidence="6">
    <location>
        <begin position="294"/>
        <end position="323"/>
    </location>
</feature>
<sequence>MCFSCNLSVCGGKLYCPIGRTFSCDLLLYNSWVDRHFSHLFNGNCFVQKAIEMDKEEAAPLLTKSEVNNGVTPLEDAFWSELKRVGSMAAPMVAVTVSQFLVQVVSLMLVGHLGVLVSFSGVAIATSFAEVTGFSVLIGMAGALETLCGQNYGAEEFKKIGNYTCCAIVTLILVCLPISLMWMFMDKILLLFGQDPEISDAARQYCMCLIPALYGYAVLQCLIRYFQTQCMIFPMVFSSIAVLCLHVPICWVLVFKLGLGHVGAAFAIAISYWLNVIWLGIYVKCSSACEKTKIVFSTNALLSISEFFQFAIPSGLMFCFEWWSFELLTLFAGLLPNPQLETSVLSVCLSTTTLHYFIPYAVGASVSTRVSNELGAGNPKAAKGAVRVVVILGIAEAVIVSSFFFCCRHILGYAYSSDKEVVDYVADMVPLLCVSVSADSLIGALSGIARGGGFQQIGAYVNLGAYYLVGAPVAFLLGFVLQLNAKGLWMGTLTGSVLQVIILAVVTLLTDWQKEASKARERIVEKSIKAHNGLVRKF</sequence>
<dbReference type="OrthoDB" id="2126698at2759"/>
<feature type="transmembrane region" description="Helical" evidence="6">
    <location>
        <begin position="202"/>
        <end position="219"/>
    </location>
</feature>
<comment type="subcellular location">
    <subcellularLocation>
        <location evidence="1">Membrane</location>
        <topology evidence="1">Multi-pass membrane protein</topology>
    </subcellularLocation>
</comment>
<dbReference type="GO" id="GO:0016020">
    <property type="term" value="C:membrane"/>
    <property type="evidence" value="ECO:0007669"/>
    <property type="project" value="UniProtKB-SubCell"/>
</dbReference>
<feature type="transmembrane region" description="Helical" evidence="6">
    <location>
        <begin position="460"/>
        <end position="481"/>
    </location>
</feature>
<dbReference type="Proteomes" id="UP000694853">
    <property type="component" value="Unplaced"/>
</dbReference>
<dbReference type="GO" id="GO:0015297">
    <property type="term" value="F:antiporter activity"/>
    <property type="evidence" value="ECO:0007669"/>
    <property type="project" value="InterPro"/>
</dbReference>
<gene>
    <name evidence="8" type="primary">LOC113861605</name>
</gene>
<protein>
    <recommendedName>
        <fullName evidence="6">Protein DETOXIFICATION</fullName>
    </recommendedName>
    <alternativeName>
        <fullName evidence="6">Multidrug and toxic compound extrusion protein</fullName>
    </alternativeName>
</protein>
<evidence type="ECO:0000256" key="1">
    <source>
        <dbReference type="ARBA" id="ARBA00004141"/>
    </source>
</evidence>
<evidence type="ECO:0000256" key="5">
    <source>
        <dbReference type="ARBA" id="ARBA00023136"/>
    </source>
</evidence>
<keyword evidence="3 6" id="KW-0812">Transmembrane</keyword>
<dbReference type="PANTHER" id="PTHR11206">
    <property type="entry name" value="MULTIDRUG RESISTANCE PROTEIN"/>
    <property type="match status" value="1"/>
</dbReference>
<proteinExistence type="inferred from homology"/>
<reference evidence="8" key="2">
    <citation type="submission" date="2025-08" db="UniProtKB">
        <authorList>
            <consortium name="RefSeq"/>
        </authorList>
    </citation>
    <scope>IDENTIFICATION</scope>
    <source>
        <tissue evidence="8">Young leaves</tissue>
    </source>
</reference>
<dbReference type="CDD" id="cd13132">
    <property type="entry name" value="MATE_eukaryotic"/>
    <property type="match status" value="1"/>
</dbReference>
<dbReference type="GeneID" id="113861605"/>
<dbReference type="InterPro" id="IPR045069">
    <property type="entry name" value="MATE_euk"/>
</dbReference>
<dbReference type="Pfam" id="PF01554">
    <property type="entry name" value="MatE"/>
    <property type="match status" value="2"/>
</dbReference>
<feature type="transmembrane region" description="Helical" evidence="6">
    <location>
        <begin position="160"/>
        <end position="182"/>
    </location>
</feature>
<dbReference type="GO" id="GO:1990961">
    <property type="term" value="P:xenobiotic detoxification by transmembrane export across the plasma membrane"/>
    <property type="evidence" value="ECO:0007669"/>
    <property type="project" value="InterPro"/>
</dbReference>
<comment type="similarity">
    <text evidence="2 6">Belongs to the multi antimicrobial extrusion (MATE) (TC 2.A.66.1) family.</text>
</comment>
<keyword evidence="7" id="KW-1185">Reference proteome</keyword>
<keyword evidence="4 6" id="KW-1133">Transmembrane helix</keyword>
<evidence type="ECO:0000313" key="7">
    <source>
        <dbReference type="Proteomes" id="UP000694853"/>
    </source>
</evidence>
<evidence type="ECO:0000256" key="4">
    <source>
        <dbReference type="ARBA" id="ARBA00022989"/>
    </source>
</evidence>